<reference evidence="2 3" key="1">
    <citation type="submission" date="2019-03" db="EMBL/GenBank/DDBJ databases">
        <title>First draft genome of Liparis tanakae, snailfish: a comprehensive survey of snailfish specific genes.</title>
        <authorList>
            <person name="Kim W."/>
            <person name="Song I."/>
            <person name="Jeong J.-H."/>
            <person name="Kim D."/>
            <person name="Kim S."/>
            <person name="Ryu S."/>
            <person name="Song J.Y."/>
            <person name="Lee S.K."/>
        </authorList>
    </citation>
    <scope>NUCLEOTIDE SEQUENCE [LARGE SCALE GENOMIC DNA]</scope>
    <source>
        <tissue evidence="2">Muscle</tissue>
    </source>
</reference>
<evidence type="ECO:0000256" key="1">
    <source>
        <dbReference type="SAM" id="MobiDB-lite"/>
    </source>
</evidence>
<proteinExistence type="predicted"/>
<dbReference type="Proteomes" id="UP000314294">
    <property type="component" value="Unassembled WGS sequence"/>
</dbReference>
<keyword evidence="3" id="KW-1185">Reference proteome</keyword>
<feature type="region of interest" description="Disordered" evidence="1">
    <location>
        <begin position="1"/>
        <end position="117"/>
    </location>
</feature>
<sequence>MESCDGVTGSQMSGGATAREREQLWRKKNKTNTSVQQDEDLLVRSRPDPADPPSVPPLPPSTNIWIASHPYGKEDEGGHNTHISSSSSPHPFGSHRTRGATSSPGGSLAAEYRRLSG</sequence>
<evidence type="ECO:0000313" key="3">
    <source>
        <dbReference type="Proteomes" id="UP000314294"/>
    </source>
</evidence>
<protein>
    <submittedName>
        <fullName evidence="2">Uncharacterized protein</fullName>
    </submittedName>
</protein>
<name>A0A4Z2GHC6_9TELE</name>
<comment type="caution">
    <text evidence="2">The sequence shown here is derived from an EMBL/GenBank/DDBJ whole genome shotgun (WGS) entry which is preliminary data.</text>
</comment>
<dbReference type="AlphaFoldDB" id="A0A4Z2GHC6"/>
<feature type="compositionally biased region" description="Pro residues" evidence="1">
    <location>
        <begin position="50"/>
        <end position="60"/>
    </location>
</feature>
<organism evidence="2 3">
    <name type="scientific">Liparis tanakae</name>
    <name type="common">Tanaka's snailfish</name>
    <dbReference type="NCBI Taxonomy" id="230148"/>
    <lineage>
        <taxon>Eukaryota</taxon>
        <taxon>Metazoa</taxon>
        <taxon>Chordata</taxon>
        <taxon>Craniata</taxon>
        <taxon>Vertebrata</taxon>
        <taxon>Euteleostomi</taxon>
        <taxon>Actinopterygii</taxon>
        <taxon>Neopterygii</taxon>
        <taxon>Teleostei</taxon>
        <taxon>Neoteleostei</taxon>
        <taxon>Acanthomorphata</taxon>
        <taxon>Eupercaria</taxon>
        <taxon>Perciformes</taxon>
        <taxon>Cottioidei</taxon>
        <taxon>Cottales</taxon>
        <taxon>Liparidae</taxon>
        <taxon>Liparis</taxon>
    </lineage>
</organism>
<evidence type="ECO:0000313" key="2">
    <source>
        <dbReference type="EMBL" id="TNN52720.1"/>
    </source>
</evidence>
<dbReference type="EMBL" id="SRLO01000538">
    <property type="protein sequence ID" value="TNN52720.1"/>
    <property type="molecule type" value="Genomic_DNA"/>
</dbReference>
<accession>A0A4Z2GHC6</accession>
<gene>
    <name evidence="2" type="ORF">EYF80_037100</name>
</gene>